<gene>
    <name evidence="12" type="primary">STE24_1</name>
    <name evidence="12" type="ORF">MCAP1_000908</name>
</gene>
<evidence type="ECO:0000256" key="4">
    <source>
        <dbReference type="ARBA" id="ARBA00022833"/>
    </source>
</evidence>
<dbReference type="Pfam" id="PF16491">
    <property type="entry name" value="Peptidase_M48_N"/>
    <property type="match status" value="1"/>
</dbReference>
<feature type="transmembrane region" description="Helical" evidence="9">
    <location>
        <begin position="198"/>
        <end position="220"/>
    </location>
</feature>
<dbReference type="Pfam" id="PF01435">
    <property type="entry name" value="Peptidase_M48"/>
    <property type="match status" value="1"/>
</dbReference>
<feature type="binding site" evidence="8">
    <location>
        <position position="305"/>
    </location>
    <ligand>
        <name>Zn(2+)</name>
        <dbReference type="ChEBI" id="CHEBI:29105"/>
        <note>catalytic</note>
    </ligand>
</feature>
<feature type="domain" description="Peptidase M48" evidence="10">
    <location>
        <begin position="236"/>
        <end position="458"/>
    </location>
</feature>
<comment type="catalytic activity">
    <reaction evidence="6 9">
        <text>Hydrolyzes the peptide bond -P2-(S-farnesyl or geranylgeranyl)C-P1'-P2'-P3'-COOH where P1' and P2' are amino acids with aliphatic side chains and P3' is any C-terminal residue.</text>
        <dbReference type="EC" id="3.4.24.84"/>
    </reaction>
</comment>
<evidence type="ECO:0000313" key="12">
    <source>
        <dbReference type="EMBL" id="WFD18699.1"/>
    </source>
</evidence>
<keyword evidence="4 8" id="KW-0862">Zinc</keyword>
<dbReference type="GO" id="GO:0004222">
    <property type="term" value="F:metalloendopeptidase activity"/>
    <property type="evidence" value="ECO:0007669"/>
    <property type="project" value="UniProtKB-UniRule"/>
</dbReference>
<dbReference type="GO" id="GO:0046872">
    <property type="term" value="F:metal ion binding"/>
    <property type="evidence" value="ECO:0007669"/>
    <property type="project" value="UniProtKB-UniRule"/>
</dbReference>
<keyword evidence="9" id="KW-0256">Endoplasmic reticulum</keyword>
<keyword evidence="2 8" id="KW-0479">Metal-binding</keyword>
<dbReference type="Proteomes" id="UP001220961">
    <property type="component" value="Chromosome 2"/>
</dbReference>
<keyword evidence="9" id="KW-0812">Transmembrane</keyword>
<evidence type="ECO:0000256" key="5">
    <source>
        <dbReference type="ARBA" id="ARBA00023049"/>
    </source>
</evidence>
<evidence type="ECO:0000256" key="9">
    <source>
        <dbReference type="RuleBase" id="RU366005"/>
    </source>
</evidence>
<proteinExistence type="inferred from homology"/>
<reference evidence="12" key="1">
    <citation type="submission" date="2023-03" db="EMBL/GenBank/DDBJ databases">
        <title>Mating type loci evolution in Malassezia.</title>
        <authorList>
            <person name="Coelho M.A."/>
        </authorList>
    </citation>
    <scope>NUCLEOTIDE SEQUENCE</scope>
    <source>
        <strain evidence="12">CBS 10434</strain>
    </source>
</reference>
<evidence type="ECO:0000313" key="13">
    <source>
        <dbReference type="Proteomes" id="UP001220961"/>
    </source>
</evidence>
<feature type="transmembrane region" description="Helical" evidence="9">
    <location>
        <begin position="123"/>
        <end position="143"/>
    </location>
</feature>
<dbReference type="InterPro" id="IPR032456">
    <property type="entry name" value="Peptidase_M48_N"/>
</dbReference>
<protein>
    <recommendedName>
        <fullName evidence="9">CAAX prenyl protease</fullName>
        <ecNumber evidence="9">3.4.24.84</ecNumber>
    </recommendedName>
</protein>
<dbReference type="EMBL" id="CP119909">
    <property type="protein sequence ID" value="WFD18699.1"/>
    <property type="molecule type" value="Genomic_DNA"/>
</dbReference>
<keyword evidence="9" id="KW-1133">Transmembrane helix</keyword>
<dbReference type="PANTHER" id="PTHR10120">
    <property type="entry name" value="CAAX PRENYL PROTEASE 1"/>
    <property type="match status" value="1"/>
</dbReference>
<accession>A0AAF0IUE5</accession>
<feature type="active site" evidence="7">
    <location>
        <position position="302"/>
    </location>
</feature>
<feature type="domain" description="CAAX prenyl protease 1 N-terminal" evidence="11">
    <location>
        <begin position="46"/>
        <end position="226"/>
    </location>
</feature>
<dbReference type="InterPro" id="IPR001915">
    <property type="entry name" value="Peptidase_M48"/>
</dbReference>
<sequence>MALSGVKAAIHAAEAYLDTDAIPWKRIAVTLLCAVELLEMYLMLRQCRMYSVTTPPKVFEKHVSDEDFRKSQRYGSDMTRLLLLQKALGCMTRLGIILYNVDAHMWVASTALLRRLGVTPGEVMTTVVYANILSLIWVPQSIFMRAFEQWVVQAQRGSGMQSWLAFIVDTAKGLALGIVLSPLYALLIPIVRWTGDGFVAYAVLCYAAISVTGSVIYPTLIQPLFTSLTPLPDCPLRDRIAVLAEQVHLPLEGVYVIEESSRSRPSNAYVEGMWGRSQRIVLTDTLFQQLSPAEIEALLAQELGHWTYSHGAKMAAIELLYPALTLCGFTLFFKNAAMFRAFGFGPHAVARVPYLPVLVGYHLFNMLLEPLHTMLGPVINAVSRRFEFEADRFAVALSRPGPIFAQHEDADGSYAELLKRALLRLQIHERPTTHHDPLYSAYFHPAPTLPERWDAIDRMQHKSQ</sequence>
<feature type="binding site" evidence="8">
    <location>
        <position position="387"/>
    </location>
    <ligand>
        <name>Zn(2+)</name>
        <dbReference type="ChEBI" id="CHEBI:29105"/>
        <note>catalytic</note>
    </ligand>
</feature>
<dbReference type="Gene3D" id="3.30.2010.10">
    <property type="entry name" value="Metalloproteases ('zincins'), catalytic domain"/>
    <property type="match status" value="1"/>
</dbReference>
<comment type="similarity">
    <text evidence="9">Belongs to the peptidase M48A family.</text>
</comment>
<comment type="caution">
    <text evidence="9">Lacks conserved residue(s) required for the propagation of feature annotation.</text>
</comment>
<dbReference type="GO" id="GO:0005789">
    <property type="term" value="C:endoplasmic reticulum membrane"/>
    <property type="evidence" value="ECO:0007669"/>
    <property type="project" value="UniProtKB-SubCell"/>
</dbReference>
<feature type="transmembrane region" description="Helical" evidence="9">
    <location>
        <begin position="163"/>
        <end position="186"/>
    </location>
</feature>
<evidence type="ECO:0000256" key="7">
    <source>
        <dbReference type="PIRSR" id="PIRSR627057-1"/>
    </source>
</evidence>
<evidence type="ECO:0000256" key="2">
    <source>
        <dbReference type="ARBA" id="ARBA00022723"/>
    </source>
</evidence>
<keyword evidence="5 9" id="KW-0482">Metalloprotease</keyword>
<dbReference type="CDD" id="cd07343">
    <property type="entry name" value="M48A_Zmpste24p_like"/>
    <property type="match status" value="1"/>
</dbReference>
<evidence type="ECO:0000256" key="8">
    <source>
        <dbReference type="PIRSR" id="PIRSR627057-2"/>
    </source>
</evidence>
<feature type="active site" description="Proton donor" evidence="7">
    <location>
        <position position="391"/>
    </location>
</feature>
<comment type="subcellular location">
    <subcellularLocation>
        <location evidence="9">Endoplasmic reticulum membrane</location>
        <topology evidence="9">Multi-pass membrane protein</topology>
    </subcellularLocation>
</comment>
<name>A0AAF0IUE5_9BASI</name>
<comment type="cofactor">
    <cofactor evidence="8 9">
        <name>Zn(2+)</name>
        <dbReference type="ChEBI" id="CHEBI:29105"/>
    </cofactor>
    <text evidence="8 9">Binds 1 zinc ion per subunit.</text>
</comment>
<evidence type="ECO:0000256" key="1">
    <source>
        <dbReference type="ARBA" id="ARBA00022670"/>
    </source>
</evidence>
<keyword evidence="13" id="KW-1185">Reference proteome</keyword>
<evidence type="ECO:0000259" key="11">
    <source>
        <dbReference type="Pfam" id="PF16491"/>
    </source>
</evidence>
<keyword evidence="1 9" id="KW-0645">Protease</keyword>
<organism evidence="12 13">
    <name type="scientific">Malassezia caprae</name>
    <dbReference type="NCBI Taxonomy" id="1381934"/>
    <lineage>
        <taxon>Eukaryota</taxon>
        <taxon>Fungi</taxon>
        <taxon>Dikarya</taxon>
        <taxon>Basidiomycota</taxon>
        <taxon>Ustilaginomycotina</taxon>
        <taxon>Malasseziomycetes</taxon>
        <taxon>Malasseziales</taxon>
        <taxon>Malasseziaceae</taxon>
        <taxon>Malassezia</taxon>
    </lineage>
</organism>
<evidence type="ECO:0000259" key="10">
    <source>
        <dbReference type="Pfam" id="PF01435"/>
    </source>
</evidence>
<keyword evidence="3 9" id="KW-0378">Hydrolase</keyword>
<dbReference type="AlphaFoldDB" id="A0AAF0IUE5"/>
<evidence type="ECO:0000256" key="6">
    <source>
        <dbReference type="ARBA" id="ARBA00044456"/>
    </source>
</evidence>
<dbReference type="EC" id="3.4.24.84" evidence="9"/>
<keyword evidence="9" id="KW-0472">Membrane</keyword>
<evidence type="ECO:0000256" key="3">
    <source>
        <dbReference type="ARBA" id="ARBA00022801"/>
    </source>
</evidence>
<dbReference type="InterPro" id="IPR027057">
    <property type="entry name" value="CAXX_Prtase_1"/>
</dbReference>
<comment type="function">
    <text evidence="9">Proteolytically removes the C-terminal three residues of farnesylated proteins.</text>
</comment>
<dbReference type="GO" id="GO:0071586">
    <property type="term" value="P:CAAX-box protein processing"/>
    <property type="evidence" value="ECO:0007669"/>
    <property type="project" value="UniProtKB-UniRule"/>
</dbReference>